<dbReference type="PANTHER" id="PTHR46599">
    <property type="entry name" value="PIGGYBAC TRANSPOSABLE ELEMENT-DERIVED PROTEIN 4"/>
    <property type="match status" value="1"/>
</dbReference>
<dbReference type="PANTHER" id="PTHR46599:SF3">
    <property type="entry name" value="PIGGYBAC TRANSPOSABLE ELEMENT-DERIVED PROTEIN 4"/>
    <property type="match status" value="1"/>
</dbReference>
<proteinExistence type="predicted"/>
<dbReference type="EMBL" id="NBNE01005121">
    <property type="protein sequence ID" value="OWZ04156.1"/>
    <property type="molecule type" value="Genomic_DNA"/>
</dbReference>
<dbReference type="Proteomes" id="UP000198211">
    <property type="component" value="Unassembled WGS sequence"/>
</dbReference>
<protein>
    <recommendedName>
        <fullName evidence="1">PiggyBac transposable element-derived protein domain-containing protein</fullName>
    </recommendedName>
</protein>
<dbReference type="InterPro" id="IPR029526">
    <property type="entry name" value="PGBD"/>
</dbReference>
<comment type="caution">
    <text evidence="2">The sequence shown here is derived from an EMBL/GenBank/DDBJ whole genome shotgun (WGS) entry which is preliminary data.</text>
</comment>
<reference evidence="3" key="1">
    <citation type="submission" date="2017-03" db="EMBL/GenBank/DDBJ databases">
        <title>Phytopthora megakarya and P. palmivora, two closely related causual agents of cacao black pod achieved similar genome size and gene model numbers by different mechanisms.</title>
        <authorList>
            <person name="Ali S."/>
            <person name="Shao J."/>
            <person name="Larry D.J."/>
            <person name="Kronmiller B."/>
            <person name="Shen D."/>
            <person name="Strem M.D."/>
            <person name="Melnick R.L."/>
            <person name="Guiltinan M.J."/>
            <person name="Tyler B.M."/>
            <person name="Meinhardt L.W."/>
            <person name="Bailey B.A."/>
        </authorList>
    </citation>
    <scope>NUCLEOTIDE SEQUENCE [LARGE SCALE GENOMIC DNA]</scope>
    <source>
        <strain evidence="3">zdho120</strain>
    </source>
</reference>
<evidence type="ECO:0000259" key="1">
    <source>
        <dbReference type="Pfam" id="PF13843"/>
    </source>
</evidence>
<dbReference type="STRING" id="4795.A0A225VES7"/>
<name>A0A225VES7_9STRA</name>
<dbReference type="OrthoDB" id="123873at2759"/>
<keyword evidence="3" id="KW-1185">Reference proteome</keyword>
<gene>
    <name evidence="2" type="ORF">PHMEG_00023992</name>
</gene>
<feature type="domain" description="PiggyBac transposable element-derived protein" evidence="1">
    <location>
        <begin position="108"/>
        <end position="240"/>
    </location>
</feature>
<organism evidence="2 3">
    <name type="scientific">Phytophthora megakarya</name>
    <dbReference type="NCBI Taxonomy" id="4795"/>
    <lineage>
        <taxon>Eukaryota</taxon>
        <taxon>Sar</taxon>
        <taxon>Stramenopiles</taxon>
        <taxon>Oomycota</taxon>
        <taxon>Peronosporomycetes</taxon>
        <taxon>Peronosporales</taxon>
        <taxon>Peronosporaceae</taxon>
        <taxon>Phytophthora</taxon>
    </lineage>
</organism>
<dbReference type="Pfam" id="PF13843">
    <property type="entry name" value="DDE_Tnp_1_7"/>
    <property type="match status" value="1"/>
</dbReference>
<evidence type="ECO:0000313" key="2">
    <source>
        <dbReference type="EMBL" id="OWZ04156.1"/>
    </source>
</evidence>
<accession>A0A225VES7</accession>
<evidence type="ECO:0000313" key="3">
    <source>
        <dbReference type="Proteomes" id="UP000198211"/>
    </source>
</evidence>
<sequence length="257" mass="29128">MTEDSAVPAGSFGKLMRRNRCQDILRGLHFVANNSEPTRDKLRMLRPGVLPVTSKRNTTRMFMPDKPHRFEIYVGEVQVRENEVDAFDHKTGAAAVVRNRKVVLAHGRQKFHAVSVGRFYSSILAIELLSMNVYVVGTLMTDRLGYDRNIVAERKTRPSHIPRGSFTFLRSVTVPGMLASHWRDRKPVHYLCTGSVMAASMIHRNVMGTGPTMAPCPKAVNDYQAWMGGVDVHDQLRLQTFSIQSTARFVKYYKSLF</sequence>
<dbReference type="AlphaFoldDB" id="A0A225VES7"/>